<name>A0AA38ULD8_9AGAR</name>
<feature type="region of interest" description="Disordered" evidence="1">
    <location>
        <begin position="371"/>
        <end position="405"/>
    </location>
</feature>
<sequence length="533" mass="59517">MGPPRNHTVTLLDQKDQEIKNLKLQLQAYAAHTSTLRARLISTQNALDALQSSYDEALRAEQIAKRKLQQQLKTYYKFVESAEYEKDDLRNAVESFLQKVQQPHIIWPQSRLHISSLLEPADSKPLLHHDQNASANLDENMTKYAAAMIETLVRERDSAREAHQAVLLDAKARISALESELARRDYELESYASHGIDCPSFRSKVLKVQTEVLTPMDHSSMLNTLRITTTRQKLLEQGNQQLERHLQRLKTDEVDNSQTTIRMPPANEDQTRGLSSTLKLIAQVDEDLQRLGRIIQAYASEREHLQKMVAGHAELDNPPPPQEETTTPSPRHETGTVHGHPEFQSSIVSHIPQDFTGTTPVEQRINNNLPVKQSPQIHHASAIPDDSSAAKEGLDQPHLPNPLHLLDAEDGEISMELATPLLPTTFLSSPQLSPHSAVSPDPILSEHLPLSPALVDSKSHLEQNPAQIIEEVALTDPLGQDELEGQKMDARVVNLDNGARKGKLDGPQTQQLLLQNPLAVTEPSDEPRTNLTN</sequence>
<gene>
    <name evidence="2" type="ORF">F5878DRAFT_606324</name>
</gene>
<evidence type="ECO:0000256" key="1">
    <source>
        <dbReference type="SAM" id="MobiDB-lite"/>
    </source>
</evidence>
<reference evidence="2" key="1">
    <citation type="submission" date="2022-08" db="EMBL/GenBank/DDBJ databases">
        <authorList>
            <consortium name="DOE Joint Genome Institute"/>
            <person name="Min B."/>
            <person name="Riley R."/>
            <person name="Sierra-Patev S."/>
            <person name="Naranjo-Ortiz M."/>
            <person name="Looney B."/>
            <person name="Konkel Z."/>
            <person name="Slot J.C."/>
            <person name="Sakamoto Y."/>
            <person name="Steenwyk J.L."/>
            <person name="Rokas A."/>
            <person name="Carro J."/>
            <person name="Camarero S."/>
            <person name="Ferreira P."/>
            <person name="Molpeceres G."/>
            <person name="Ruiz-Duenas F.J."/>
            <person name="Serrano A."/>
            <person name="Henrissat B."/>
            <person name="Drula E."/>
            <person name="Hughes K.W."/>
            <person name="Mata J.L."/>
            <person name="Ishikawa N.K."/>
            <person name="Vargas-Isla R."/>
            <person name="Ushijima S."/>
            <person name="Smith C.A."/>
            <person name="Ahrendt S."/>
            <person name="Andreopoulos W."/>
            <person name="He G."/>
            <person name="Labutti K."/>
            <person name="Lipzen A."/>
            <person name="Ng V."/>
            <person name="Sandor L."/>
            <person name="Barry K."/>
            <person name="Martinez A.T."/>
            <person name="Xiao Y."/>
            <person name="Gibbons J.G."/>
            <person name="Terashima K."/>
            <person name="Hibbett D.S."/>
            <person name="Grigoriev I.V."/>
        </authorList>
    </citation>
    <scope>NUCLEOTIDE SEQUENCE</scope>
    <source>
        <strain evidence="2">TFB9207</strain>
    </source>
</reference>
<feature type="compositionally biased region" description="Basic and acidic residues" evidence="1">
    <location>
        <begin position="330"/>
        <end position="340"/>
    </location>
</feature>
<feature type="region of interest" description="Disordered" evidence="1">
    <location>
        <begin position="513"/>
        <end position="533"/>
    </location>
</feature>
<protein>
    <submittedName>
        <fullName evidence="2">Uncharacterized protein</fullName>
    </submittedName>
</protein>
<accession>A0AA38ULD8</accession>
<evidence type="ECO:0000313" key="3">
    <source>
        <dbReference type="Proteomes" id="UP001163846"/>
    </source>
</evidence>
<organism evidence="2 3">
    <name type="scientific">Lentinula raphanica</name>
    <dbReference type="NCBI Taxonomy" id="153919"/>
    <lineage>
        <taxon>Eukaryota</taxon>
        <taxon>Fungi</taxon>
        <taxon>Dikarya</taxon>
        <taxon>Basidiomycota</taxon>
        <taxon>Agaricomycotina</taxon>
        <taxon>Agaricomycetes</taxon>
        <taxon>Agaricomycetidae</taxon>
        <taxon>Agaricales</taxon>
        <taxon>Marasmiineae</taxon>
        <taxon>Omphalotaceae</taxon>
        <taxon>Lentinula</taxon>
    </lineage>
</organism>
<proteinExistence type="predicted"/>
<evidence type="ECO:0000313" key="2">
    <source>
        <dbReference type="EMBL" id="KAJ3842912.1"/>
    </source>
</evidence>
<dbReference type="Proteomes" id="UP001163846">
    <property type="component" value="Unassembled WGS sequence"/>
</dbReference>
<feature type="region of interest" description="Disordered" evidence="1">
    <location>
        <begin position="312"/>
        <end position="340"/>
    </location>
</feature>
<keyword evidence="3" id="KW-1185">Reference proteome</keyword>
<dbReference type="EMBL" id="MU805990">
    <property type="protein sequence ID" value="KAJ3842912.1"/>
    <property type="molecule type" value="Genomic_DNA"/>
</dbReference>
<comment type="caution">
    <text evidence="2">The sequence shown here is derived from an EMBL/GenBank/DDBJ whole genome shotgun (WGS) entry which is preliminary data.</text>
</comment>
<dbReference type="AlphaFoldDB" id="A0AA38ULD8"/>